<dbReference type="AlphaFoldDB" id="A0A7W5BVS8"/>
<comment type="subcellular location">
    <subcellularLocation>
        <location evidence="1">Cell membrane</location>
        <topology evidence="1">Multi-pass membrane protein</topology>
    </subcellularLocation>
</comment>
<protein>
    <submittedName>
        <fullName evidence="8">Putative MFS family arabinose efflux permease</fullName>
    </submittedName>
</protein>
<dbReference type="EMBL" id="JACHXM010000001">
    <property type="protein sequence ID" value="MBB3139568.1"/>
    <property type="molecule type" value="Genomic_DNA"/>
</dbReference>
<keyword evidence="5 6" id="KW-0472">Membrane</keyword>
<dbReference type="PANTHER" id="PTHR43124:SF10">
    <property type="entry name" value="PURINE EFFLUX PUMP PBUE"/>
    <property type="match status" value="1"/>
</dbReference>
<evidence type="ECO:0000256" key="1">
    <source>
        <dbReference type="ARBA" id="ARBA00004651"/>
    </source>
</evidence>
<dbReference type="InterPro" id="IPR020846">
    <property type="entry name" value="MFS_dom"/>
</dbReference>
<dbReference type="Gene3D" id="1.20.1250.20">
    <property type="entry name" value="MFS general substrate transporter like domains"/>
    <property type="match status" value="1"/>
</dbReference>
<dbReference type="Proteomes" id="UP000525987">
    <property type="component" value="Unassembled WGS sequence"/>
</dbReference>
<keyword evidence="9" id="KW-1185">Reference proteome</keyword>
<feature type="transmembrane region" description="Helical" evidence="6">
    <location>
        <begin position="62"/>
        <end position="83"/>
    </location>
</feature>
<reference evidence="8 9" key="1">
    <citation type="submission" date="2020-08" db="EMBL/GenBank/DDBJ databases">
        <title>Genomic Encyclopedia of Type Strains, Phase III (KMG-III): the genomes of soil and plant-associated and newly described type strains.</title>
        <authorList>
            <person name="Whitman W."/>
        </authorList>
    </citation>
    <scope>NUCLEOTIDE SEQUENCE [LARGE SCALE GENOMIC DNA]</scope>
    <source>
        <strain evidence="8 9">CECT 5995</strain>
    </source>
</reference>
<feature type="domain" description="Major facilitator superfamily (MFS) profile" evidence="7">
    <location>
        <begin position="21"/>
        <end position="397"/>
    </location>
</feature>
<dbReference type="SUPFAM" id="SSF103473">
    <property type="entry name" value="MFS general substrate transporter"/>
    <property type="match status" value="1"/>
</dbReference>
<dbReference type="RefSeq" id="WP_183385972.1">
    <property type="nucleotide sequence ID" value="NZ_JACHXM010000001.1"/>
</dbReference>
<dbReference type="GO" id="GO:0022857">
    <property type="term" value="F:transmembrane transporter activity"/>
    <property type="evidence" value="ECO:0007669"/>
    <property type="project" value="InterPro"/>
</dbReference>
<feature type="transmembrane region" description="Helical" evidence="6">
    <location>
        <begin position="287"/>
        <end position="304"/>
    </location>
</feature>
<name>A0A7W5BVS8_9GAMM</name>
<organism evidence="8 9">
    <name type="scientific">Halomonas organivorans</name>
    <dbReference type="NCBI Taxonomy" id="257772"/>
    <lineage>
        <taxon>Bacteria</taxon>
        <taxon>Pseudomonadati</taxon>
        <taxon>Pseudomonadota</taxon>
        <taxon>Gammaproteobacteria</taxon>
        <taxon>Oceanospirillales</taxon>
        <taxon>Halomonadaceae</taxon>
        <taxon>Halomonas</taxon>
    </lineage>
</organism>
<keyword evidence="4 6" id="KW-1133">Transmembrane helix</keyword>
<dbReference type="Pfam" id="PF07690">
    <property type="entry name" value="MFS_1"/>
    <property type="match status" value="1"/>
</dbReference>
<dbReference type="InterPro" id="IPR011701">
    <property type="entry name" value="MFS"/>
</dbReference>
<accession>A0A7W5BVS8</accession>
<feature type="transmembrane region" description="Helical" evidence="6">
    <location>
        <begin position="176"/>
        <end position="195"/>
    </location>
</feature>
<dbReference type="InterPro" id="IPR036259">
    <property type="entry name" value="MFS_trans_sf"/>
</dbReference>
<evidence type="ECO:0000256" key="5">
    <source>
        <dbReference type="ARBA" id="ARBA00023136"/>
    </source>
</evidence>
<dbReference type="GO" id="GO:0005886">
    <property type="term" value="C:plasma membrane"/>
    <property type="evidence" value="ECO:0007669"/>
    <property type="project" value="UniProtKB-SubCell"/>
</dbReference>
<feature type="transmembrane region" description="Helical" evidence="6">
    <location>
        <begin position="23"/>
        <end position="50"/>
    </location>
</feature>
<evidence type="ECO:0000256" key="3">
    <source>
        <dbReference type="ARBA" id="ARBA00022692"/>
    </source>
</evidence>
<feature type="transmembrane region" description="Helical" evidence="6">
    <location>
        <begin position="371"/>
        <end position="394"/>
    </location>
</feature>
<feature type="transmembrane region" description="Helical" evidence="6">
    <location>
        <begin position="115"/>
        <end position="139"/>
    </location>
</feature>
<keyword evidence="2" id="KW-1003">Cell membrane</keyword>
<evidence type="ECO:0000256" key="2">
    <source>
        <dbReference type="ARBA" id="ARBA00022475"/>
    </source>
</evidence>
<evidence type="ECO:0000256" key="4">
    <source>
        <dbReference type="ARBA" id="ARBA00022989"/>
    </source>
</evidence>
<gene>
    <name evidence="8" type="ORF">FHR96_000414</name>
</gene>
<feature type="transmembrane region" description="Helical" evidence="6">
    <location>
        <begin position="90"/>
        <end position="109"/>
    </location>
</feature>
<dbReference type="PANTHER" id="PTHR43124">
    <property type="entry name" value="PURINE EFFLUX PUMP PBUE"/>
    <property type="match status" value="1"/>
</dbReference>
<evidence type="ECO:0000313" key="8">
    <source>
        <dbReference type="EMBL" id="MBB3139568.1"/>
    </source>
</evidence>
<feature type="transmembrane region" description="Helical" evidence="6">
    <location>
        <begin position="220"/>
        <end position="243"/>
    </location>
</feature>
<comment type="caution">
    <text evidence="8">The sequence shown here is derived from an EMBL/GenBank/DDBJ whole genome shotgun (WGS) entry which is preliminary data.</text>
</comment>
<evidence type="ECO:0000256" key="6">
    <source>
        <dbReference type="SAM" id="Phobius"/>
    </source>
</evidence>
<keyword evidence="3 6" id="KW-0812">Transmembrane</keyword>
<evidence type="ECO:0000313" key="9">
    <source>
        <dbReference type="Proteomes" id="UP000525987"/>
    </source>
</evidence>
<proteinExistence type="predicted"/>
<sequence>MTQSTTVPGEARGLPRIGVDHPLAIAAAVAISFVGNAVVMGMPLMVGAWADFLHFDEQQVGWLASADLGGMFLASLATAALVSRLNRRHLALFGILVAIAGNLLSTQYHDVGPLVAARLLAGFGGGICYSTGIACLAITHKTGRNFSIMMFGLVAINAIELYTIPYLTGAWGIDGIFLAFCVAFALCLAVIPFLYPHTPADAEKVPGERQADTAPRLPRLLPWCCLLAVSCFYITIGSFWAFIERAGVDAGLGDAFIANVLTLGNVFTLAGCVAAVWLSRRAGQSRVLMAALVGMAGVLLLLAVEISATTFVIGTFGFCIAWLFTDIFQLGTLSHIDASGRYAALVPAAQGLAQTAAPAIAGFLLARELGYGAVMMLGAAGSLAALCLYAFVYARLRRLVPEMADAE</sequence>
<dbReference type="InterPro" id="IPR050189">
    <property type="entry name" value="MFS_Efflux_Transporters"/>
</dbReference>
<evidence type="ECO:0000259" key="7">
    <source>
        <dbReference type="PROSITE" id="PS50850"/>
    </source>
</evidence>
<feature type="transmembrane region" description="Helical" evidence="6">
    <location>
        <begin position="255"/>
        <end position="278"/>
    </location>
</feature>
<dbReference type="PROSITE" id="PS50850">
    <property type="entry name" value="MFS"/>
    <property type="match status" value="1"/>
</dbReference>
<feature type="transmembrane region" description="Helical" evidence="6">
    <location>
        <begin position="146"/>
        <end position="164"/>
    </location>
</feature>